<feature type="compositionally biased region" description="Basic residues" evidence="1">
    <location>
        <begin position="145"/>
        <end position="158"/>
    </location>
</feature>
<dbReference type="EMBL" id="BMMX01000028">
    <property type="protein sequence ID" value="GGL07715.1"/>
    <property type="molecule type" value="Genomic_DNA"/>
</dbReference>
<evidence type="ECO:0000256" key="1">
    <source>
        <dbReference type="SAM" id="MobiDB-lite"/>
    </source>
</evidence>
<organism evidence="2 3">
    <name type="scientific">Mangrovihabitans endophyticus</name>
    <dbReference type="NCBI Taxonomy" id="1751298"/>
    <lineage>
        <taxon>Bacteria</taxon>
        <taxon>Bacillati</taxon>
        <taxon>Actinomycetota</taxon>
        <taxon>Actinomycetes</taxon>
        <taxon>Micromonosporales</taxon>
        <taxon>Micromonosporaceae</taxon>
        <taxon>Mangrovihabitans</taxon>
    </lineage>
</organism>
<comment type="caution">
    <text evidence="2">The sequence shown here is derived from an EMBL/GenBank/DDBJ whole genome shotgun (WGS) entry which is preliminary data.</text>
</comment>
<evidence type="ECO:0000313" key="3">
    <source>
        <dbReference type="Proteomes" id="UP000656042"/>
    </source>
</evidence>
<protein>
    <submittedName>
        <fullName evidence="2">Uncharacterized protein</fullName>
    </submittedName>
</protein>
<feature type="compositionally biased region" description="Low complexity" evidence="1">
    <location>
        <begin position="82"/>
        <end position="95"/>
    </location>
</feature>
<feature type="region of interest" description="Disordered" evidence="1">
    <location>
        <begin position="20"/>
        <end position="111"/>
    </location>
</feature>
<gene>
    <name evidence="2" type="ORF">GCM10012284_47670</name>
</gene>
<sequence length="158" mass="16498">MTDDWQTSSTKDLRARFLGRAATVGGDQARAGGRCRADQTDGDQAGAAETGAAETGADQVAADQVGAAATVGGESGGGESGDGAAASEGAGAASPAEHDDDHRPRNRRDFSAVFGYTDVRDTRIGWWNDGPEADEHPAGGNMVGRFRRLLRHSRRDQR</sequence>
<dbReference type="RefSeq" id="WP_189081526.1">
    <property type="nucleotide sequence ID" value="NZ_BMMX01000028.1"/>
</dbReference>
<feature type="compositionally biased region" description="Low complexity" evidence="1">
    <location>
        <begin position="42"/>
        <end position="72"/>
    </location>
</feature>
<reference evidence="2" key="2">
    <citation type="submission" date="2020-09" db="EMBL/GenBank/DDBJ databases">
        <authorList>
            <person name="Sun Q."/>
            <person name="Zhou Y."/>
        </authorList>
    </citation>
    <scope>NUCLEOTIDE SEQUENCE</scope>
    <source>
        <strain evidence="2">CGMCC 4.7299</strain>
    </source>
</reference>
<dbReference type="Proteomes" id="UP000656042">
    <property type="component" value="Unassembled WGS sequence"/>
</dbReference>
<name>A0A8J3C2Z7_9ACTN</name>
<proteinExistence type="predicted"/>
<accession>A0A8J3C2Z7</accession>
<keyword evidence="3" id="KW-1185">Reference proteome</keyword>
<evidence type="ECO:0000313" key="2">
    <source>
        <dbReference type="EMBL" id="GGL07715.1"/>
    </source>
</evidence>
<reference evidence="2" key="1">
    <citation type="journal article" date="2014" name="Int. J. Syst. Evol. Microbiol.">
        <title>Complete genome sequence of Corynebacterium casei LMG S-19264T (=DSM 44701T), isolated from a smear-ripened cheese.</title>
        <authorList>
            <consortium name="US DOE Joint Genome Institute (JGI-PGF)"/>
            <person name="Walter F."/>
            <person name="Albersmeier A."/>
            <person name="Kalinowski J."/>
            <person name="Ruckert C."/>
        </authorList>
    </citation>
    <scope>NUCLEOTIDE SEQUENCE</scope>
    <source>
        <strain evidence="2">CGMCC 4.7299</strain>
    </source>
</reference>
<feature type="compositionally biased region" description="Basic and acidic residues" evidence="1">
    <location>
        <begin position="96"/>
        <end position="110"/>
    </location>
</feature>
<feature type="region of interest" description="Disordered" evidence="1">
    <location>
        <begin position="130"/>
        <end position="158"/>
    </location>
</feature>
<dbReference type="AlphaFoldDB" id="A0A8J3C2Z7"/>